<sequence>MTIDRYTKNALQLYWKRGDDEEVLTDEEVSDLEGDILIDENEIAKIFRIKTDIFDFKMPLCKSFKEFNYLLKIDTDLLTDDIPGFKTYEEFKNEWIDDFHELDYEFRIKLEEYWWRMNDDECSPFTNWRNFICGRNEEEANQEERESEDDHDIIDFDNDLD</sequence>
<evidence type="ECO:0000313" key="2">
    <source>
        <dbReference type="EMBL" id="GJT24130.1"/>
    </source>
</evidence>
<name>A0ABQ5CAM1_9ASTR</name>
<proteinExistence type="predicted"/>
<evidence type="ECO:0000256" key="1">
    <source>
        <dbReference type="SAM" id="MobiDB-lite"/>
    </source>
</evidence>
<organism evidence="2 3">
    <name type="scientific">Tanacetum coccineum</name>
    <dbReference type="NCBI Taxonomy" id="301880"/>
    <lineage>
        <taxon>Eukaryota</taxon>
        <taxon>Viridiplantae</taxon>
        <taxon>Streptophyta</taxon>
        <taxon>Embryophyta</taxon>
        <taxon>Tracheophyta</taxon>
        <taxon>Spermatophyta</taxon>
        <taxon>Magnoliopsida</taxon>
        <taxon>eudicotyledons</taxon>
        <taxon>Gunneridae</taxon>
        <taxon>Pentapetalae</taxon>
        <taxon>asterids</taxon>
        <taxon>campanulids</taxon>
        <taxon>Asterales</taxon>
        <taxon>Asteraceae</taxon>
        <taxon>Asteroideae</taxon>
        <taxon>Anthemideae</taxon>
        <taxon>Anthemidinae</taxon>
        <taxon>Tanacetum</taxon>
    </lineage>
</organism>
<feature type="compositionally biased region" description="Acidic residues" evidence="1">
    <location>
        <begin position="145"/>
        <end position="161"/>
    </location>
</feature>
<protein>
    <submittedName>
        <fullName evidence="2">Uncharacterized protein</fullName>
    </submittedName>
</protein>
<reference evidence="2" key="1">
    <citation type="journal article" date="2022" name="Int. J. Mol. Sci.">
        <title>Draft Genome of Tanacetum Coccineum: Genomic Comparison of Closely Related Tanacetum-Family Plants.</title>
        <authorList>
            <person name="Yamashiro T."/>
            <person name="Shiraishi A."/>
            <person name="Nakayama K."/>
            <person name="Satake H."/>
        </authorList>
    </citation>
    <scope>NUCLEOTIDE SEQUENCE</scope>
</reference>
<accession>A0ABQ5CAM1</accession>
<keyword evidence="3" id="KW-1185">Reference proteome</keyword>
<dbReference type="Proteomes" id="UP001151760">
    <property type="component" value="Unassembled WGS sequence"/>
</dbReference>
<gene>
    <name evidence="2" type="ORF">Tco_0894067</name>
</gene>
<evidence type="ECO:0000313" key="3">
    <source>
        <dbReference type="Proteomes" id="UP001151760"/>
    </source>
</evidence>
<feature type="region of interest" description="Disordered" evidence="1">
    <location>
        <begin position="139"/>
        <end position="161"/>
    </location>
</feature>
<comment type="caution">
    <text evidence="2">The sequence shown here is derived from an EMBL/GenBank/DDBJ whole genome shotgun (WGS) entry which is preliminary data.</text>
</comment>
<dbReference type="EMBL" id="BQNB010014111">
    <property type="protein sequence ID" value="GJT24130.1"/>
    <property type="molecule type" value="Genomic_DNA"/>
</dbReference>
<reference evidence="2" key="2">
    <citation type="submission" date="2022-01" db="EMBL/GenBank/DDBJ databases">
        <authorList>
            <person name="Yamashiro T."/>
            <person name="Shiraishi A."/>
            <person name="Satake H."/>
            <person name="Nakayama K."/>
        </authorList>
    </citation>
    <scope>NUCLEOTIDE SEQUENCE</scope>
</reference>